<dbReference type="InterPro" id="IPR008928">
    <property type="entry name" value="6-hairpin_glycosidase_sf"/>
</dbReference>
<gene>
    <name evidence="3" type="ORF">J2S44_008467</name>
</gene>
<dbReference type="GO" id="GO:0030246">
    <property type="term" value="F:carbohydrate binding"/>
    <property type="evidence" value="ECO:0007669"/>
    <property type="project" value="InterPro"/>
</dbReference>
<evidence type="ECO:0000313" key="3">
    <source>
        <dbReference type="EMBL" id="MDR7328217.1"/>
    </source>
</evidence>
<proteinExistence type="predicted"/>
<dbReference type="EMBL" id="JAVDYC010000001">
    <property type="protein sequence ID" value="MDR7328217.1"/>
    <property type="molecule type" value="Genomic_DNA"/>
</dbReference>
<dbReference type="InterPro" id="IPR000421">
    <property type="entry name" value="FA58C"/>
</dbReference>
<name>A0AAE4A043_9ACTN</name>
<comment type="caution">
    <text evidence="3">The sequence shown here is derived from an EMBL/GenBank/DDBJ whole genome shotgun (WGS) entry which is preliminary data.</text>
</comment>
<dbReference type="GO" id="GO:0006516">
    <property type="term" value="P:glycoprotein catabolic process"/>
    <property type="evidence" value="ECO:0007669"/>
    <property type="project" value="TreeGrafter"/>
</dbReference>
<dbReference type="Gene3D" id="1.20.1050.60">
    <property type="entry name" value="alpha-1,2-mannosidase"/>
    <property type="match status" value="1"/>
</dbReference>
<dbReference type="InterPro" id="IPR005887">
    <property type="entry name" value="GH92_a_mannosidase_put"/>
</dbReference>
<dbReference type="PANTHER" id="PTHR12143:SF39">
    <property type="entry name" value="SECRETED PROTEIN"/>
    <property type="match status" value="1"/>
</dbReference>
<accession>A0AAE4A043</accession>
<protein>
    <submittedName>
        <fullName evidence="3">Alpha-1,2-mannosidase</fullName>
    </submittedName>
</protein>
<dbReference type="PANTHER" id="PTHR12143">
    <property type="entry name" value="PEPTIDE N-GLYCANASE PNGASE -RELATED"/>
    <property type="match status" value="1"/>
</dbReference>
<dbReference type="InterPro" id="IPR050883">
    <property type="entry name" value="PNGase"/>
</dbReference>
<reference evidence="3 4" key="1">
    <citation type="submission" date="2023-07" db="EMBL/GenBank/DDBJ databases">
        <title>Sequencing the genomes of 1000 actinobacteria strains.</title>
        <authorList>
            <person name="Klenk H.-P."/>
        </authorList>
    </citation>
    <scope>NUCLEOTIDE SEQUENCE [LARGE SCALE GENOMIC DNA]</scope>
    <source>
        <strain evidence="3 4">DSM 44711</strain>
    </source>
</reference>
<dbReference type="AlphaFoldDB" id="A0AAE4A043"/>
<feature type="domain" description="F5/8 type C" evidence="2">
    <location>
        <begin position="786"/>
        <end position="927"/>
    </location>
</feature>
<dbReference type="GO" id="GO:0005829">
    <property type="term" value="C:cytosol"/>
    <property type="evidence" value="ECO:0007669"/>
    <property type="project" value="TreeGrafter"/>
</dbReference>
<dbReference type="NCBIfam" id="TIGR01180">
    <property type="entry name" value="aman2_put"/>
    <property type="match status" value="1"/>
</dbReference>
<evidence type="ECO:0000259" key="2">
    <source>
        <dbReference type="PROSITE" id="PS50022"/>
    </source>
</evidence>
<dbReference type="Gene3D" id="2.70.98.10">
    <property type="match status" value="1"/>
</dbReference>
<dbReference type="Proteomes" id="UP001183629">
    <property type="component" value="Unassembled WGS sequence"/>
</dbReference>
<feature type="chain" id="PRO_5042287802" evidence="1">
    <location>
        <begin position="25"/>
        <end position="929"/>
    </location>
</feature>
<dbReference type="RefSeq" id="WP_310429223.1">
    <property type="nucleotide sequence ID" value="NZ_JAVDYC010000001.1"/>
</dbReference>
<dbReference type="InterPro" id="IPR012939">
    <property type="entry name" value="Glyco_hydro_92"/>
</dbReference>
<dbReference type="PROSITE" id="PS50022">
    <property type="entry name" value="FA58C_3"/>
    <property type="match status" value="1"/>
</dbReference>
<dbReference type="Pfam" id="PF00754">
    <property type="entry name" value="F5_F8_type_C"/>
    <property type="match status" value="1"/>
</dbReference>
<evidence type="ECO:0000313" key="4">
    <source>
        <dbReference type="Proteomes" id="UP001183629"/>
    </source>
</evidence>
<keyword evidence="1" id="KW-0732">Signal</keyword>
<keyword evidence="4" id="KW-1185">Reference proteome</keyword>
<sequence length="929" mass="98572">MRRRTSAGALAVALLASAVGTVLAPAAGAAEPIKLPRANLTPYVDPFIGTGFSSVAHPVPGGRAGNTLPGPVLPFGMVQLSPDSPTASPSGYRHDDVHISQFSLTHLNGAGCANSQDIGILPLVGDLTGSPGTTWTSYRATRVPAKESAEPGYYQTTLRNADATETVVETTATERTAAMRMRFPRTTAARVLLNSSRSATGNRDGAISISGNTVTGTVTGGGFCEEQEPPNENNPTVSSETYKIFYRIEFDRAPSSVGTWHYKTVSPGVASVSGVRTGGYLTFDTRDNDTVEMRVGISFVDPAGAAGNLTGESANRTFSQLRTAAHDRWNDVLNRIRVGGGTPDDLTTFYTALYHVMVNPNLASDRDGRYRGYDDLVHTATHPVYQNFSGWDIYRSWASLIAMVAPNEAGDMAKSLVLAGQQGGLLPKWGHAHNENYVMPGDPGPIVVAALRAFGVRNFDTAAALDLMDRNANGDLMQGKPIRGDQADYVARRYVPGNAATSLEYSASDFAVAQYARSLGDTARYDRYIERAQWWRNVYNPVSGYLQARNADGTWAARLDPAFGAPGNGYAEGNASQYTWMVPYDYRGLIALMGGPQTAVQRLDHHFTQLNGGLSAPYFYMGNEPEHGTPWIYHYAGVPARTSAVVRRVMTETFNSSPGGLPGNDDLGSTSAWYVWAALGMYPVTPGSDVLALHGPLFPRIVISRASGDLEISAPGAGRANPYVQGVTLQDAAVTRSWLRYSDLFAEIGIGAGRSLTYTMGASPSAWGTNPADVPPSVEDGAAPVPPAPDLGPNLAAGRPATGAAVCAAGEEPARAFDGDLGTKWCAKGTVDPTLRVDLGGTRDVTGFVLKNAGLGGEATDLNTRGYTIATSVDGITWTTAVSASGMRDSRTYHPVTAVPARHVRLTVTEAGHDDAARIPEFEVYGPVG</sequence>
<dbReference type="GO" id="GO:0000224">
    <property type="term" value="F:peptide-N4-(N-acetyl-beta-glucosaminyl)asparagine amidase activity"/>
    <property type="evidence" value="ECO:0007669"/>
    <property type="project" value="TreeGrafter"/>
</dbReference>
<organism evidence="3 4">
    <name type="scientific">Catenuloplanes niger</name>
    <dbReference type="NCBI Taxonomy" id="587534"/>
    <lineage>
        <taxon>Bacteria</taxon>
        <taxon>Bacillati</taxon>
        <taxon>Actinomycetota</taxon>
        <taxon>Actinomycetes</taxon>
        <taxon>Micromonosporales</taxon>
        <taxon>Micromonosporaceae</taxon>
        <taxon>Catenuloplanes</taxon>
    </lineage>
</organism>
<dbReference type="Gene3D" id="2.60.120.260">
    <property type="entry name" value="Galactose-binding domain-like"/>
    <property type="match status" value="1"/>
</dbReference>
<dbReference type="SUPFAM" id="SSF49785">
    <property type="entry name" value="Galactose-binding domain-like"/>
    <property type="match status" value="1"/>
</dbReference>
<feature type="signal peptide" evidence="1">
    <location>
        <begin position="1"/>
        <end position="24"/>
    </location>
</feature>
<dbReference type="Gene3D" id="3.30.2080.10">
    <property type="entry name" value="GH92 mannosidase domain"/>
    <property type="match status" value="1"/>
</dbReference>
<dbReference type="InterPro" id="IPR014718">
    <property type="entry name" value="GH-type_carb-bd"/>
</dbReference>
<evidence type="ECO:0000256" key="1">
    <source>
        <dbReference type="SAM" id="SignalP"/>
    </source>
</evidence>
<dbReference type="GO" id="GO:0005975">
    <property type="term" value="P:carbohydrate metabolic process"/>
    <property type="evidence" value="ECO:0007669"/>
    <property type="project" value="InterPro"/>
</dbReference>
<dbReference type="InterPro" id="IPR041371">
    <property type="entry name" value="GH92_N"/>
</dbReference>
<dbReference type="SUPFAM" id="SSF48208">
    <property type="entry name" value="Six-hairpin glycosidases"/>
    <property type="match status" value="1"/>
</dbReference>
<dbReference type="InterPro" id="IPR008979">
    <property type="entry name" value="Galactose-bd-like_sf"/>
</dbReference>
<dbReference type="Pfam" id="PF17678">
    <property type="entry name" value="Glyco_hydro_92N"/>
    <property type="match status" value="1"/>
</dbReference>
<dbReference type="Pfam" id="PF07971">
    <property type="entry name" value="Glyco_hydro_92"/>
    <property type="match status" value="1"/>
</dbReference>
<dbReference type="Gene3D" id="1.20.1610.10">
    <property type="entry name" value="alpha-1,2-mannosidases domains"/>
    <property type="match status" value="1"/>
</dbReference>